<organism evidence="4 5">
    <name type="scientific">Streptomyces blastmyceticus</name>
    <dbReference type="NCBI Taxonomy" id="68180"/>
    <lineage>
        <taxon>Bacteria</taxon>
        <taxon>Bacillati</taxon>
        <taxon>Actinomycetota</taxon>
        <taxon>Actinomycetes</taxon>
        <taxon>Kitasatosporales</taxon>
        <taxon>Streptomycetaceae</taxon>
        <taxon>Streptomyces</taxon>
    </lineage>
</organism>
<accession>A0ABN0XZ63</accession>
<reference evidence="4 5" key="1">
    <citation type="journal article" date="2019" name="Int. J. Syst. Evol. Microbiol.">
        <title>The Global Catalogue of Microorganisms (GCM) 10K type strain sequencing project: providing services to taxonomists for standard genome sequencing and annotation.</title>
        <authorList>
            <consortium name="The Broad Institute Genomics Platform"/>
            <consortium name="The Broad Institute Genome Sequencing Center for Infectious Disease"/>
            <person name="Wu L."/>
            <person name="Ma J."/>
        </authorList>
    </citation>
    <scope>NUCLEOTIDE SEQUENCE [LARGE SCALE GENOMIC DNA]</scope>
    <source>
        <strain evidence="4 5">JCM 4565</strain>
    </source>
</reference>
<gene>
    <name evidence="4" type="ORF">GCM10010319_65330</name>
</gene>
<dbReference type="PANTHER" id="PTHR43156:SF2">
    <property type="entry name" value="STAGE II SPORULATION PROTEIN E"/>
    <property type="match status" value="1"/>
</dbReference>
<comment type="caution">
    <text evidence="4">The sequence shown here is derived from an EMBL/GenBank/DDBJ whole genome shotgun (WGS) entry which is preliminary data.</text>
</comment>
<dbReference type="SUPFAM" id="SSF81606">
    <property type="entry name" value="PP2C-like"/>
    <property type="match status" value="1"/>
</dbReference>
<dbReference type="InterPro" id="IPR052016">
    <property type="entry name" value="Bact_Sigma-Reg"/>
</dbReference>
<evidence type="ECO:0000256" key="1">
    <source>
        <dbReference type="ARBA" id="ARBA00022801"/>
    </source>
</evidence>
<dbReference type="EMBL" id="BAAABW010000039">
    <property type="protein sequence ID" value="GAA0377741.1"/>
    <property type="molecule type" value="Genomic_DNA"/>
</dbReference>
<evidence type="ECO:0000313" key="5">
    <source>
        <dbReference type="Proteomes" id="UP001500063"/>
    </source>
</evidence>
<feature type="domain" description="PPM-type phosphatase" evidence="3">
    <location>
        <begin position="121"/>
        <end position="361"/>
    </location>
</feature>
<dbReference type="Proteomes" id="UP001500063">
    <property type="component" value="Unassembled WGS sequence"/>
</dbReference>
<name>A0ABN0XZ63_9ACTN</name>
<feature type="region of interest" description="Disordered" evidence="2">
    <location>
        <begin position="361"/>
        <end position="389"/>
    </location>
</feature>
<dbReference type="InterPro" id="IPR036457">
    <property type="entry name" value="PPM-type-like_dom_sf"/>
</dbReference>
<protein>
    <submittedName>
        <fullName evidence="4">PP2C family protein-serine/threonine phosphatase</fullName>
    </submittedName>
</protein>
<dbReference type="PANTHER" id="PTHR43156">
    <property type="entry name" value="STAGE II SPORULATION PROTEIN E-RELATED"/>
    <property type="match status" value="1"/>
</dbReference>
<dbReference type="InterPro" id="IPR001932">
    <property type="entry name" value="PPM-type_phosphatase-like_dom"/>
</dbReference>
<evidence type="ECO:0000313" key="4">
    <source>
        <dbReference type="EMBL" id="GAA0377741.1"/>
    </source>
</evidence>
<dbReference type="Pfam" id="PF07228">
    <property type="entry name" value="SpoIIE"/>
    <property type="match status" value="1"/>
</dbReference>
<dbReference type="Gene3D" id="3.60.40.10">
    <property type="entry name" value="PPM-type phosphatase domain"/>
    <property type="match status" value="1"/>
</dbReference>
<evidence type="ECO:0000259" key="3">
    <source>
        <dbReference type="SMART" id="SM00331"/>
    </source>
</evidence>
<evidence type="ECO:0000256" key="2">
    <source>
        <dbReference type="SAM" id="MobiDB-lite"/>
    </source>
</evidence>
<sequence>MLALPGLWILGVLAWELIAPHGTQVVQLLAAAPVIACAGSGRRQCVVLAGLCAVFALAPFGPVARLDHGARLGTCCAIVAVAGASYSITRRRRRLVRDLERAREIADTAQRLLLRPLPPRLDGMTLAGGHLSVSEGTLVGGDLYEALATPHGVRVVIGDVRGHGFAAIATVAAVLGSFREAAYDEPRLADVLRRLERALQRHLGERAAAEGKDAKERPPGEEFVTILLLEVCADGVVMALNCGHPWPYRLSGASGRRARAAPVGRGDPMPPLGLFPLPPELPVARLTRLHPGDALVLHTDGAEDARDAAGAFFPLARALAEAAAHGAPIVPAAVIERVQAALLRHTGGRLSDDIALLVLRNDRQRAPSPSPAARLARSGSGPRRQGAAS</sequence>
<dbReference type="SMART" id="SM00331">
    <property type="entry name" value="PP2C_SIG"/>
    <property type="match status" value="1"/>
</dbReference>
<keyword evidence="1" id="KW-0378">Hydrolase</keyword>
<proteinExistence type="predicted"/>
<keyword evidence="5" id="KW-1185">Reference proteome</keyword>